<feature type="compositionally biased region" description="Basic residues" evidence="8">
    <location>
        <begin position="1821"/>
        <end position="1835"/>
    </location>
</feature>
<dbReference type="Gene3D" id="1.20.58.530">
    <property type="match status" value="1"/>
</dbReference>
<dbReference type="PANTHER" id="PTHR13140">
    <property type="entry name" value="MYOSIN"/>
    <property type="match status" value="1"/>
</dbReference>
<dbReference type="Gene3D" id="1.10.10.820">
    <property type="match status" value="1"/>
</dbReference>
<feature type="region of interest" description="Disordered" evidence="8">
    <location>
        <begin position="87"/>
        <end position="138"/>
    </location>
</feature>
<dbReference type="Pfam" id="PF18590">
    <property type="entry name" value="IMP2_N"/>
    <property type="match status" value="1"/>
</dbReference>
<keyword evidence="2 6" id="KW-0067">ATP-binding</keyword>
<dbReference type="Gene3D" id="3.40.850.10">
    <property type="entry name" value="Kinesin motor domain"/>
    <property type="match status" value="2"/>
</dbReference>
<evidence type="ECO:0000256" key="7">
    <source>
        <dbReference type="SAM" id="Coils"/>
    </source>
</evidence>
<dbReference type="Pfam" id="PF00063">
    <property type="entry name" value="Myosin_head"/>
    <property type="match status" value="1"/>
</dbReference>
<dbReference type="InterPro" id="IPR040955">
    <property type="entry name" value="IMP2_N"/>
</dbReference>
<feature type="region of interest" description="Disordered" evidence="8">
    <location>
        <begin position="1821"/>
        <end position="1859"/>
    </location>
</feature>
<proteinExistence type="inferred from homology"/>
<organism evidence="10 11">
    <name type="scientific">Cyclotella cryptica</name>
    <dbReference type="NCBI Taxonomy" id="29204"/>
    <lineage>
        <taxon>Eukaryota</taxon>
        <taxon>Sar</taxon>
        <taxon>Stramenopiles</taxon>
        <taxon>Ochrophyta</taxon>
        <taxon>Bacillariophyta</taxon>
        <taxon>Coscinodiscophyceae</taxon>
        <taxon>Thalassiosirophycidae</taxon>
        <taxon>Stephanodiscales</taxon>
        <taxon>Stephanodiscaceae</taxon>
        <taxon>Cyclotella</taxon>
    </lineage>
</organism>
<feature type="coiled-coil region" evidence="7">
    <location>
        <begin position="1486"/>
        <end position="1520"/>
    </location>
</feature>
<dbReference type="GO" id="GO:0016459">
    <property type="term" value="C:myosin complex"/>
    <property type="evidence" value="ECO:0007669"/>
    <property type="project" value="UniProtKB-KW"/>
</dbReference>
<feature type="compositionally biased region" description="Polar residues" evidence="8">
    <location>
        <begin position="88"/>
        <end position="105"/>
    </location>
</feature>
<dbReference type="CDD" id="cd00124">
    <property type="entry name" value="MYSc"/>
    <property type="match status" value="1"/>
</dbReference>
<dbReference type="Pfam" id="PF00612">
    <property type="entry name" value="IQ"/>
    <property type="match status" value="1"/>
</dbReference>
<feature type="region of interest" description="Disordered" evidence="8">
    <location>
        <begin position="272"/>
        <end position="291"/>
    </location>
</feature>
<feature type="region of interest" description="Disordered" evidence="8">
    <location>
        <begin position="1"/>
        <end position="69"/>
    </location>
</feature>
<dbReference type="SMART" id="SM00242">
    <property type="entry name" value="MYSc"/>
    <property type="match status" value="1"/>
</dbReference>
<dbReference type="Proteomes" id="UP001516023">
    <property type="component" value="Unassembled WGS sequence"/>
</dbReference>
<accession>A0ABD3PNM3</accession>
<comment type="caution">
    <text evidence="10">The sequence shown here is derived from an EMBL/GenBank/DDBJ whole genome shotgun (WGS) entry which is preliminary data.</text>
</comment>
<evidence type="ECO:0000313" key="11">
    <source>
        <dbReference type="Proteomes" id="UP001516023"/>
    </source>
</evidence>
<feature type="coiled-coil region" evidence="7">
    <location>
        <begin position="1621"/>
        <end position="1655"/>
    </location>
</feature>
<evidence type="ECO:0000256" key="4">
    <source>
        <dbReference type="ARBA" id="ARBA00023175"/>
    </source>
</evidence>
<evidence type="ECO:0000256" key="8">
    <source>
        <dbReference type="SAM" id="MobiDB-lite"/>
    </source>
</evidence>
<dbReference type="InterPro" id="IPR036961">
    <property type="entry name" value="Kinesin_motor_dom_sf"/>
</dbReference>
<name>A0ABD3PNM3_9STRA</name>
<feature type="compositionally biased region" description="Pro residues" evidence="8">
    <location>
        <begin position="279"/>
        <end position="289"/>
    </location>
</feature>
<evidence type="ECO:0000259" key="9">
    <source>
        <dbReference type="PROSITE" id="PS51456"/>
    </source>
</evidence>
<dbReference type="Gene3D" id="1.20.5.4820">
    <property type="match status" value="1"/>
</dbReference>
<dbReference type="InterPro" id="IPR000048">
    <property type="entry name" value="IQ_motif_EF-hand-BS"/>
</dbReference>
<keyword evidence="1 6" id="KW-0547">Nucleotide-binding</keyword>
<keyword evidence="4 6" id="KW-0505">Motor protein</keyword>
<feature type="region of interest" description="Actin-binding" evidence="6">
    <location>
        <begin position="1194"/>
        <end position="1216"/>
    </location>
</feature>
<feature type="coiled-coil region" evidence="7">
    <location>
        <begin position="398"/>
        <end position="432"/>
    </location>
</feature>
<evidence type="ECO:0000256" key="5">
    <source>
        <dbReference type="ARBA" id="ARBA00023203"/>
    </source>
</evidence>
<reference evidence="10 11" key="1">
    <citation type="journal article" date="2020" name="G3 (Bethesda)">
        <title>Improved Reference Genome for Cyclotella cryptica CCMP332, a Model for Cell Wall Morphogenesis, Salinity Adaptation, and Lipid Production in Diatoms (Bacillariophyta).</title>
        <authorList>
            <person name="Roberts W.R."/>
            <person name="Downey K.M."/>
            <person name="Ruck E.C."/>
            <person name="Traller J.C."/>
            <person name="Alverson A.J."/>
        </authorList>
    </citation>
    <scope>NUCLEOTIDE SEQUENCE [LARGE SCALE GENOMIC DNA]</scope>
    <source>
        <strain evidence="10 11">CCMP332</strain>
    </source>
</reference>
<dbReference type="PROSITE" id="PS50096">
    <property type="entry name" value="IQ"/>
    <property type="match status" value="1"/>
</dbReference>
<feature type="compositionally biased region" description="Basic and acidic residues" evidence="8">
    <location>
        <begin position="7"/>
        <end position="17"/>
    </location>
</feature>
<gene>
    <name evidence="10" type="ORF">HJC23_002809</name>
</gene>
<evidence type="ECO:0000256" key="1">
    <source>
        <dbReference type="ARBA" id="ARBA00022741"/>
    </source>
</evidence>
<sequence>NTPHTRINKDKQEEECHPMPPITPRPSFVSSKKKKMNRAMLAAAAAANDSATGSKPKKRIVAHSPSRGHDAFGSLIDDWLGEECSFLSGENDNDSTATPSTNDSGATPKMNTKKKKKIVPVHSQHRRQSNEAEEMTPESLEATIALDPSTADTSREPVCYLLQDSQTQATLIEHYSAKPPSGNESNDIILAHWSIPTATPLPNHKYTRNFGKNLLCNCSKGDLIGKRAYYSGICQWLRSAKTWNGSVMWRRHVAGWECDIYVYFHDREETTAQTRRIPQDPPQQQPQPQPQTVLVKDGQEFPIYLADAVAIVPRGSDFLHYDPRFKTNIDKWVSEGSKLGFATKLDVRAGCAFGSEQRSHRAVGDAARPSGGASYNSLAVEYGIETEGMERSIGEAGRRRWEEEKEREQEELRAVKVALERGSKEMRALEENERNRVEKEKMVKEDVSKSRWARNKTLNSHDGDDEVLNPSEIDSDSRMLEGTPVYVRDTHFSWVPATIESPEDDKKRVKVRVRLPSDWEECTVIPPGRSIENIDLDRIVKLTDYPNDELPLQNIFSALDTVGKNDMADLTHLHEAAILYNLKARHKEGNPYTRVGDIMVALNPFQWIDGLYSDEKQLFYAKNLIWQASAKKIPREVSHETKDGSLSLATAATEKQALGYEYEKLGIHPHVYETSSLAFLGLARDGTDQAILVTGESGAGKTETIKIVMNHLATVERSRPLWPESDRCSISEHGSEQVVNRVIHSNPLFESFGNAKTLRNDNSSRFGKFTQLMFDVENAADAARGGRSIPSCHLVGSKCITYLLEKSRVVKVSEGERTYHIFYQLMGAPDEVKDRIWSEGLVGAETSDFSYLSSSSGSIDGLASGENWSETVDSLSIFGIHGDVFLDMMRSLCVILQLGNITFDSDIVDGEERSNISSVEALRKLSVLLGVPEADIETAMTKRFMVTRGEEFTISLKANEAKDGCDALAKEIYARVFDYLVKKINVYTEPPGTHAEYGTISLLDIFGFESFAVNRFEQLCINYANERLQQKYVNDNFQSVKTEYEGEGINVFDFSLIDNSDVVELLEGRLGLIAQLNEECVRPNGGDESFVYKLKVVNSDSSRLLQDKLHFPYEFAIRHYAAPIKYDARHFIERNLDKIPSDLLTCASKSENPFLREQFQVLLSKLEESKNTSALKKRSEATKDLVTSKFKGQLTSLMSLIEKSRTRYIRCVKPNKEMLPRILDHSLTVSQLESAGLVTAIVISRESFPNRLSYELVIERFKFLCYKFSDIKLGTGDIKIDSQILLSHLLAGITINTHNGRVPPFACGKSKVYFRVGALERIETIRQEYYAERAIQLQTWMRVRQARQAYIRLKRGMTLFQCNIRRWKARRTFDKSLRSTISLQCFIRKVLASIELKRRQREHAATMIQARWRVTKPRQHFKIAHAGIIRMQSFLRMVVCRKIYATKKKEREDETVIESRMTMIQQNFDDASTIQGTVFSVDEGLLEEVETMFEFLRKEIVTLRKKNTALKKQLAESEADKRAIYNHASSVDHSYALSKIRVEQMSKSNAALLEDNNMRRKEASKLKNELKLQQQAHEEQLNQMRADFDIALAHREMELKNLQTNHHSAVALHKREIQMIRDEGERKQEENYNEINRLRDEIKRTQDSHQDYLAKLMDVLETTQASRRIGSSPVDDDILRQKDSEISRLNEEVAMLRMTRGGHSVNGENEDVESNRKEAVKSMVYSVKKNRQQRKAHVQQLQAMISQLEESISSGHQSQVHNQVESLRDAIMIGEKSNSKMDREMVNMIDFSSMYFTPPVSRAPENFDDLIAENQKLRRKLEKKHTCKKCGHRRSDKKEDRSHASTVEDDNSLKRSSVH</sequence>
<keyword evidence="11" id="KW-1185">Reference proteome</keyword>
<feature type="binding site" evidence="6">
    <location>
        <begin position="695"/>
        <end position="702"/>
    </location>
    <ligand>
        <name>ATP</name>
        <dbReference type="ChEBI" id="CHEBI:30616"/>
    </ligand>
</feature>
<dbReference type="SMART" id="SM00015">
    <property type="entry name" value="IQ"/>
    <property type="match status" value="3"/>
</dbReference>
<feature type="domain" description="Myosin motor" evidence="9">
    <location>
        <begin position="562"/>
        <end position="1327"/>
    </location>
</feature>
<dbReference type="PROSITE" id="PS51456">
    <property type="entry name" value="MYOSIN_MOTOR"/>
    <property type="match status" value="1"/>
</dbReference>
<feature type="non-terminal residue" evidence="10">
    <location>
        <position position="1"/>
    </location>
</feature>
<feature type="coiled-coil region" evidence="7">
    <location>
        <begin position="1553"/>
        <end position="1587"/>
    </location>
</feature>
<dbReference type="SUPFAM" id="SSF52540">
    <property type="entry name" value="P-loop containing nucleoside triphosphate hydrolases"/>
    <property type="match status" value="1"/>
</dbReference>
<keyword evidence="3 6" id="KW-0518">Myosin</keyword>
<dbReference type="GO" id="GO:0003774">
    <property type="term" value="F:cytoskeletal motor activity"/>
    <property type="evidence" value="ECO:0007669"/>
    <property type="project" value="UniProtKB-UniRule"/>
</dbReference>
<dbReference type="Gene3D" id="1.20.120.720">
    <property type="entry name" value="Myosin VI head, motor domain, U50 subdomain"/>
    <property type="match status" value="1"/>
</dbReference>
<keyword evidence="7" id="KW-0175">Coiled coil</keyword>
<evidence type="ECO:0000313" key="10">
    <source>
        <dbReference type="EMBL" id="KAL3789224.1"/>
    </source>
</evidence>
<dbReference type="PANTHER" id="PTHR13140:SF706">
    <property type="entry name" value="DILUTE CLASS UNCONVENTIONAL MYOSIN, ISOFORM C"/>
    <property type="match status" value="1"/>
</dbReference>
<feature type="compositionally biased region" description="Basic residues" evidence="8">
    <location>
        <begin position="111"/>
        <end position="127"/>
    </location>
</feature>
<dbReference type="InterPro" id="IPR001609">
    <property type="entry name" value="Myosin_head_motor_dom-like"/>
</dbReference>
<dbReference type="EMBL" id="JABMIG020000144">
    <property type="protein sequence ID" value="KAL3789224.1"/>
    <property type="molecule type" value="Genomic_DNA"/>
</dbReference>
<evidence type="ECO:0000256" key="2">
    <source>
        <dbReference type="ARBA" id="ARBA00022840"/>
    </source>
</evidence>
<comment type="similarity">
    <text evidence="6">Belongs to the TRAFAC class myosin-kinesin ATPase superfamily. Myosin family.</text>
</comment>
<dbReference type="InterPro" id="IPR027417">
    <property type="entry name" value="P-loop_NTPase"/>
</dbReference>
<evidence type="ECO:0000256" key="6">
    <source>
        <dbReference type="PROSITE-ProRule" id="PRU00782"/>
    </source>
</evidence>
<dbReference type="PRINTS" id="PR00193">
    <property type="entry name" value="MYOSINHEAVY"/>
</dbReference>
<protein>
    <recommendedName>
        <fullName evidence="9">Myosin motor domain-containing protein</fullName>
    </recommendedName>
</protein>
<feature type="region of interest" description="Disordered" evidence="8">
    <location>
        <begin position="456"/>
        <end position="476"/>
    </location>
</feature>
<keyword evidence="5 6" id="KW-0009">Actin-binding</keyword>
<evidence type="ECO:0000256" key="3">
    <source>
        <dbReference type="ARBA" id="ARBA00023123"/>
    </source>
</evidence>
<dbReference type="GO" id="GO:0005524">
    <property type="term" value="F:ATP binding"/>
    <property type="evidence" value="ECO:0007669"/>
    <property type="project" value="UniProtKB-UniRule"/>
</dbReference>
<dbReference type="GO" id="GO:0003779">
    <property type="term" value="F:actin binding"/>
    <property type="evidence" value="ECO:0007669"/>
    <property type="project" value="UniProtKB-KW"/>
</dbReference>